<keyword evidence="1" id="KW-0539">Nucleus</keyword>
<dbReference type="STRING" id="105785.A0A2J7RDC8"/>
<dbReference type="PANTHER" id="PTHR12243:SF60">
    <property type="entry name" value="SI:CH211-15D5.12-RELATED"/>
    <property type="match status" value="1"/>
</dbReference>
<dbReference type="GO" id="GO:0006357">
    <property type="term" value="P:regulation of transcription by RNA polymerase II"/>
    <property type="evidence" value="ECO:0007669"/>
    <property type="project" value="TreeGrafter"/>
</dbReference>
<name>A0A2J7RDC8_9NEOP</name>
<sequence length="214" mass="24248">MAQRVDEASNLVFVQLIEQEPGIYDKRHPDYARRDTTDSAWERISHETKESGSSATKKRQYYLHDALQFMIPHITKNRHHESNIAAPHTEEGTAFCGETEEEVKEASGNITPSNSPTVIQASCRQSNRDECKQPLLGKRRRLTALDQVDTSFMNYVNQDTQSTIPDPDAQFLHSLLPDMKLMTPKQKRAFKIGALNLMNEILEDAGSDQQSSTD</sequence>
<dbReference type="GO" id="GO:0005667">
    <property type="term" value="C:transcription regulator complex"/>
    <property type="evidence" value="ECO:0007669"/>
    <property type="project" value="TreeGrafter"/>
</dbReference>
<dbReference type="GO" id="GO:0003677">
    <property type="term" value="F:DNA binding"/>
    <property type="evidence" value="ECO:0007669"/>
    <property type="project" value="InterPro"/>
</dbReference>
<dbReference type="PANTHER" id="PTHR12243">
    <property type="entry name" value="MADF DOMAIN TRANSCRIPTION FACTOR"/>
    <property type="match status" value="1"/>
</dbReference>
<keyword evidence="5" id="KW-1185">Reference proteome</keyword>
<dbReference type="PROSITE" id="PS51029">
    <property type="entry name" value="MADF"/>
    <property type="match status" value="1"/>
</dbReference>
<dbReference type="InterPro" id="IPR039353">
    <property type="entry name" value="TF_Adf1"/>
</dbReference>
<evidence type="ECO:0000256" key="1">
    <source>
        <dbReference type="PROSITE-ProRule" id="PRU00371"/>
    </source>
</evidence>
<dbReference type="GO" id="GO:0005634">
    <property type="term" value="C:nucleus"/>
    <property type="evidence" value="ECO:0007669"/>
    <property type="project" value="UniProtKB-SubCell"/>
</dbReference>
<dbReference type="EMBL" id="NEVH01005291">
    <property type="protein sequence ID" value="PNF38830.1"/>
    <property type="molecule type" value="Genomic_DNA"/>
</dbReference>
<accession>A0A2J7RDC8</accession>
<organism evidence="4 5">
    <name type="scientific">Cryptotermes secundus</name>
    <dbReference type="NCBI Taxonomy" id="105785"/>
    <lineage>
        <taxon>Eukaryota</taxon>
        <taxon>Metazoa</taxon>
        <taxon>Ecdysozoa</taxon>
        <taxon>Arthropoda</taxon>
        <taxon>Hexapoda</taxon>
        <taxon>Insecta</taxon>
        <taxon>Pterygota</taxon>
        <taxon>Neoptera</taxon>
        <taxon>Polyneoptera</taxon>
        <taxon>Dictyoptera</taxon>
        <taxon>Blattodea</taxon>
        <taxon>Blattoidea</taxon>
        <taxon>Termitoidae</taxon>
        <taxon>Kalotermitidae</taxon>
        <taxon>Cryptotermitinae</taxon>
        <taxon>Cryptotermes</taxon>
    </lineage>
</organism>
<comment type="subcellular location">
    <subcellularLocation>
        <location evidence="1">Nucleus</location>
    </subcellularLocation>
</comment>
<evidence type="ECO:0000313" key="4">
    <source>
        <dbReference type="EMBL" id="PNF38830.1"/>
    </source>
</evidence>
<dbReference type="InterPro" id="IPR004210">
    <property type="entry name" value="BESS_motif"/>
</dbReference>
<dbReference type="PROSITE" id="PS51031">
    <property type="entry name" value="BESS"/>
    <property type="match status" value="1"/>
</dbReference>
<protein>
    <recommendedName>
        <fullName evidence="6">BESS domain-containing protein</fullName>
    </recommendedName>
</protein>
<dbReference type="InterPro" id="IPR006578">
    <property type="entry name" value="MADF-dom"/>
</dbReference>
<comment type="caution">
    <text evidence="4">The sequence shown here is derived from an EMBL/GenBank/DDBJ whole genome shotgun (WGS) entry which is preliminary data.</text>
</comment>
<dbReference type="AlphaFoldDB" id="A0A2J7RDC8"/>
<feature type="domain" description="MADF" evidence="2">
    <location>
        <begin position="12"/>
        <end position="101"/>
    </location>
</feature>
<dbReference type="Pfam" id="PF02944">
    <property type="entry name" value="BESS"/>
    <property type="match status" value="1"/>
</dbReference>
<evidence type="ECO:0000259" key="3">
    <source>
        <dbReference type="PROSITE" id="PS51031"/>
    </source>
</evidence>
<proteinExistence type="predicted"/>
<dbReference type="Proteomes" id="UP000235965">
    <property type="component" value="Unassembled WGS sequence"/>
</dbReference>
<evidence type="ECO:0000313" key="5">
    <source>
        <dbReference type="Proteomes" id="UP000235965"/>
    </source>
</evidence>
<dbReference type="Pfam" id="PF10545">
    <property type="entry name" value="MADF_DNA_bdg"/>
    <property type="match status" value="1"/>
</dbReference>
<dbReference type="InParanoid" id="A0A2J7RDC8"/>
<dbReference type="OrthoDB" id="6147983at2759"/>
<evidence type="ECO:0008006" key="6">
    <source>
        <dbReference type="Google" id="ProtNLM"/>
    </source>
</evidence>
<gene>
    <name evidence="4" type="ORF">B7P43_G10196</name>
</gene>
<reference evidence="4 5" key="1">
    <citation type="submission" date="2017-12" db="EMBL/GenBank/DDBJ databases">
        <title>Hemimetabolous genomes reveal molecular basis of termite eusociality.</title>
        <authorList>
            <person name="Harrison M.C."/>
            <person name="Jongepier E."/>
            <person name="Robertson H.M."/>
            <person name="Arning N."/>
            <person name="Bitard-Feildel T."/>
            <person name="Chao H."/>
            <person name="Childers C.P."/>
            <person name="Dinh H."/>
            <person name="Doddapaneni H."/>
            <person name="Dugan S."/>
            <person name="Gowin J."/>
            <person name="Greiner C."/>
            <person name="Han Y."/>
            <person name="Hu H."/>
            <person name="Hughes D.S.T."/>
            <person name="Huylmans A.-K."/>
            <person name="Kemena C."/>
            <person name="Kremer L.P.M."/>
            <person name="Lee S.L."/>
            <person name="Lopez-Ezquerra A."/>
            <person name="Mallet L."/>
            <person name="Monroy-Kuhn J.M."/>
            <person name="Moser A."/>
            <person name="Murali S.C."/>
            <person name="Muzny D.M."/>
            <person name="Otani S."/>
            <person name="Piulachs M.-D."/>
            <person name="Poelchau M."/>
            <person name="Qu J."/>
            <person name="Schaub F."/>
            <person name="Wada-Katsumata A."/>
            <person name="Worley K.C."/>
            <person name="Xie Q."/>
            <person name="Ylla G."/>
            <person name="Poulsen M."/>
            <person name="Gibbs R.A."/>
            <person name="Schal C."/>
            <person name="Richards S."/>
            <person name="Belles X."/>
            <person name="Korb J."/>
            <person name="Bornberg-Bauer E."/>
        </authorList>
    </citation>
    <scope>NUCLEOTIDE SEQUENCE [LARGE SCALE GENOMIC DNA]</scope>
    <source>
        <tissue evidence="4">Whole body</tissue>
    </source>
</reference>
<evidence type="ECO:0000259" key="2">
    <source>
        <dbReference type="PROSITE" id="PS51029"/>
    </source>
</evidence>
<feature type="domain" description="BESS" evidence="3">
    <location>
        <begin position="165"/>
        <end position="204"/>
    </location>
</feature>